<gene>
    <name evidence="1" type="primary">RvY_09632-1</name>
    <name evidence="1" type="synonym">RvY_09632.1</name>
    <name evidence="1" type="ORF">RvY_09632</name>
</gene>
<evidence type="ECO:0000313" key="1">
    <source>
        <dbReference type="EMBL" id="GAU98494.1"/>
    </source>
</evidence>
<reference evidence="1 2" key="1">
    <citation type="journal article" date="2016" name="Nat. Commun.">
        <title>Extremotolerant tardigrade genome and improved radiotolerance of human cultured cells by tardigrade-unique protein.</title>
        <authorList>
            <person name="Hashimoto T."/>
            <person name="Horikawa D.D."/>
            <person name="Saito Y."/>
            <person name="Kuwahara H."/>
            <person name="Kozuka-Hata H."/>
            <person name="Shin-I T."/>
            <person name="Minakuchi Y."/>
            <person name="Ohishi K."/>
            <person name="Motoyama A."/>
            <person name="Aizu T."/>
            <person name="Enomoto A."/>
            <person name="Kondo K."/>
            <person name="Tanaka S."/>
            <person name="Hara Y."/>
            <person name="Koshikawa S."/>
            <person name="Sagara H."/>
            <person name="Miura T."/>
            <person name="Yokobori S."/>
            <person name="Miyagawa K."/>
            <person name="Suzuki Y."/>
            <person name="Kubo T."/>
            <person name="Oyama M."/>
            <person name="Kohara Y."/>
            <person name="Fujiyama A."/>
            <person name="Arakawa K."/>
            <person name="Katayama T."/>
            <person name="Toyoda A."/>
            <person name="Kunieda T."/>
        </authorList>
    </citation>
    <scope>NUCLEOTIDE SEQUENCE [LARGE SCALE GENOMIC DNA]</scope>
    <source>
        <strain evidence="1 2">YOKOZUNA-1</strain>
    </source>
</reference>
<evidence type="ECO:0000313" key="2">
    <source>
        <dbReference type="Proteomes" id="UP000186922"/>
    </source>
</evidence>
<accession>A0A1D1VA23</accession>
<keyword evidence="2" id="KW-1185">Reference proteome</keyword>
<dbReference type="AlphaFoldDB" id="A0A1D1VA23"/>
<sequence>MERDGSTAKWKENQKTDWQVFIEEDEAADFPFRHRVIVNLAQPSIYSGRTARITPSSPSK</sequence>
<dbReference type="Proteomes" id="UP000186922">
    <property type="component" value="Unassembled WGS sequence"/>
</dbReference>
<name>A0A1D1VA23_RAMVA</name>
<organism evidence="1 2">
    <name type="scientific">Ramazzottius varieornatus</name>
    <name type="common">Water bear</name>
    <name type="synonym">Tardigrade</name>
    <dbReference type="NCBI Taxonomy" id="947166"/>
    <lineage>
        <taxon>Eukaryota</taxon>
        <taxon>Metazoa</taxon>
        <taxon>Ecdysozoa</taxon>
        <taxon>Tardigrada</taxon>
        <taxon>Eutardigrada</taxon>
        <taxon>Parachela</taxon>
        <taxon>Hypsibioidea</taxon>
        <taxon>Ramazzottiidae</taxon>
        <taxon>Ramazzottius</taxon>
    </lineage>
</organism>
<proteinExistence type="predicted"/>
<comment type="caution">
    <text evidence="1">The sequence shown here is derived from an EMBL/GenBank/DDBJ whole genome shotgun (WGS) entry which is preliminary data.</text>
</comment>
<protein>
    <submittedName>
        <fullName evidence="1">Uncharacterized protein</fullName>
    </submittedName>
</protein>
<dbReference type="EMBL" id="BDGG01000004">
    <property type="protein sequence ID" value="GAU98494.1"/>
    <property type="molecule type" value="Genomic_DNA"/>
</dbReference>